<dbReference type="SMR" id="B5G4U1"/>
<dbReference type="InterPro" id="IPR016029">
    <property type="entry name" value="Inner_layer_core_VP3_Reovir"/>
</dbReference>
<protein>
    <submittedName>
        <fullName evidence="3">Major core structural protein</fullName>
    </submittedName>
</protein>
<comment type="subcellular location">
    <subcellularLocation>
        <location evidence="1">Virion</location>
    </subcellularLocation>
</comment>
<reference evidence="3" key="2">
    <citation type="journal article" date="2008" name="Arch. Virol.">
        <title>Completion of the sequence of rice gall dwarf virus from Guangxi, China.</title>
        <authorList>
            <person name="Zhang H.M."/>
            <person name="Xin X."/>
            <person name="Yang J."/>
            <person name="Chen J.P."/>
            <person name="Wang J.M."/>
            <person name="Adams M.J."/>
        </authorList>
    </citation>
    <scope>NUCLEOTIDE SEQUENCE</scope>
    <source>
        <strain evidence="3">GX</strain>
    </source>
</reference>
<organismHost>
    <name type="scientific">Oryza sativa</name>
    <name type="common">Rice</name>
    <dbReference type="NCBI Taxonomy" id="4530"/>
</organismHost>
<evidence type="ECO:0000256" key="1">
    <source>
        <dbReference type="ARBA" id="ARBA00004328"/>
    </source>
</evidence>
<proteinExistence type="predicted"/>
<organism evidence="3">
    <name type="scientific">Rice gall dwarf virus</name>
    <name type="common">RGDV</name>
    <dbReference type="NCBI Taxonomy" id="10986"/>
    <lineage>
        <taxon>Viruses</taxon>
        <taxon>Riboviria</taxon>
        <taxon>Orthornavirae</taxon>
        <taxon>Duplornaviricota</taxon>
        <taxon>Resentoviricetes</taxon>
        <taxon>Reovirales</taxon>
        <taxon>Sedoreoviridae</taxon>
        <taxon>Phytoreovirus</taxon>
        <taxon>Phytoreovirus betaoryzae</taxon>
    </lineage>
</organism>
<sequence>MDVTGAPYSSGLNVRNVLLTESTSTFTPIETYNVQDDIRTIRISAKIAEESVVSRVLLPVSFKPISEITKLFDIIPISRGSTTSIVEHPQTSFMIKLRDNTFSDYACLDHLVAFEPALILHRLKMLFSILGKYASSIISEVPTLDVMIDNAQVTVIDMSKFDDRNMNTYAERLPRDIEVYAAKQDILKQYVRTSVNETPITFRDDLPIPVRERPTLYRRYIVPFTPVELSLYNMALQMLDLQYCHPLIVYKYFQDRAPPFLVVNDQIGLEMLSAGDGELLPRPVMEVLDYSLVYSSPLALNNLGSLLMSRIKTSIKVRSINEVSSSLSEIANASSTVSNSASSAIANMNVAGVETIAAFIIRSVLNPNISYAIIGKLDLDAFNDFIYGTCLLLLQAITPPSAIAAMSRVRITNALAYFLLRYICPQPVYTRLLQNEIIPSLTNTLEWSSVDRDILAAIYSNLFVADGRIWNLVSRYYREVPPEEVTQVSVPARDTSYGINETRGISLPYLFGDAITEMRPDNRLNDYKQRLNLPPRSPILIANPMRNNVVDLNNVNVKMDFIMDLYDQNNFVKSPAQWVRNSASNSALLAKFRDSVSNITGILENVLSNAYSNAVNTYCDSVYRAGVPLNWKYRVVIGPKDMMFVIFGVCPRYVLMGDSIPDFFAGSEDILILQLVRAIWEVMSNHMGNVPTRFFRMEDVQKDLSEMVSIILSKKIDVTRYFTDDMRSTTFSKEAWERFIARQVGEELPPLYRTILDQVETINNYMDQMMAIMPIVDHFYVVRNSGIAARGSVNPILAATTLNLNQINTTMIIRDWSELVRLVTTQERVDLNTSHSLFEAEFYKLSEIASNEFVRSNERGESEPHFTDVEAIRVNMYARYELKIYKEQGEFSKPTKLNKVMHEDLTSSVKSNIGKPYPPVFTIPIDIMLDDLGECTSTKTRMRSFKVDEYFKCFTGAQVIIPLDYVNLERVGSIQDLQVMFNGSVSVRIKPWIIKENFDVNYVQTGNHEVLIDPLPNVLPV</sequence>
<dbReference type="GO" id="GO:0005198">
    <property type="term" value="F:structural molecule activity"/>
    <property type="evidence" value="ECO:0007669"/>
    <property type="project" value="InterPro"/>
</dbReference>
<dbReference type="GO" id="GO:0044423">
    <property type="term" value="C:virion component"/>
    <property type="evidence" value="ECO:0007669"/>
    <property type="project" value="UniProtKB-KW"/>
</dbReference>
<dbReference type="InterPro" id="IPR015312">
    <property type="entry name" value="Innr_layr_core_VP3_Phytoreovir"/>
</dbReference>
<evidence type="ECO:0000256" key="2">
    <source>
        <dbReference type="ARBA" id="ARBA00022844"/>
    </source>
</evidence>
<evidence type="ECO:0000313" key="3">
    <source>
        <dbReference type="EMBL" id="ABF56522.1"/>
    </source>
</evidence>
<keyword evidence="2" id="KW-0946">Virion</keyword>
<name>B5G4U1_RGDV</name>
<dbReference type="Pfam" id="PF09231">
    <property type="entry name" value="RDV-p3"/>
    <property type="match status" value="1"/>
</dbReference>
<dbReference type="SUPFAM" id="SSF56831">
    <property type="entry name" value="Reovirus inner layer core protein p3"/>
    <property type="match status" value="1"/>
</dbReference>
<organismHost>
    <name type="scientific">Nephotettix cincticeps</name>
    <name type="common">Green rice leafhopper</name>
    <name type="synonym">Selenocephalus cincticeps</name>
    <dbReference type="NCBI Taxonomy" id="94400"/>
</organismHost>
<accession>B5G4U1</accession>
<reference evidence="3" key="1">
    <citation type="submission" date="2006-04" db="EMBL/GenBank/DDBJ databases">
        <authorList>
            <person name="Zhang H.-M."/>
            <person name="Li F.-Z."/>
            <person name="Chen J.-P."/>
        </authorList>
    </citation>
    <scope>NUCLEOTIDE SEQUENCE</scope>
    <source>
        <strain evidence="3">GX</strain>
    </source>
</reference>
<dbReference type="EMBL" id="DQ499821">
    <property type="protein sequence ID" value="ABF56522.1"/>
    <property type="molecule type" value="Genomic_RNA"/>
</dbReference>